<organism evidence="2 3">
    <name type="scientific">Rhizopogon vesiculosus</name>
    <dbReference type="NCBI Taxonomy" id="180088"/>
    <lineage>
        <taxon>Eukaryota</taxon>
        <taxon>Fungi</taxon>
        <taxon>Dikarya</taxon>
        <taxon>Basidiomycota</taxon>
        <taxon>Agaricomycotina</taxon>
        <taxon>Agaricomycetes</taxon>
        <taxon>Agaricomycetidae</taxon>
        <taxon>Boletales</taxon>
        <taxon>Suillineae</taxon>
        <taxon>Rhizopogonaceae</taxon>
        <taxon>Rhizopogon</taxon>
    </lineage>
</organism>
<dbReference type="EMBL" id="LVVM01002904">
    <property type="protein sequence ID" value="OJA15736.1"/>
    <property type="molecule type" value="Genomic_DNA"/>
</dbReference>
<evidence type="ECO:0000313" key="2">
    <source>
        <dbReference type="EMBL" id="OJA15736.1"/>
    </source>
</evidence>
<gene>
    <name evidence="2" type="ORF">AZE42_14118</name>
</gene>
<keyword evidence="3" id="KW-1185">Reference proteome</keyword>
<dbReference type="AlphaFoldDB" id="A0A1J8QQN6"/>
<name>A0A1J8QQN6_9AGAM</name>
<sequence length="76" mass="8141">MSTPIPVTTDTLPSNVPKLEIKGTNWAIFSLRLQIAVEAKELWKHFDGSTPRPVGATTTQTDGSILVSPPDPDALA</sequence>
<dbReference type="Proteomes" id="UP000183567">
    <property type="component" value="Unassembled WGS sequence"/>
</dbReference>
<evidence type="ECO:0000256" key="1">
    <source>
        <dbReference type="SAM" id="MobiDB-lite"/>
    </source>
</evidence>
<feature type="region of interest" description="Disordered" evidence="1">
    <location>
        <begin position="46"/>
        <end position="76"/>
    </location>
</feature>
<feature type="non-terminal residue" evidence="2">
    <location>
        <position position="76"/>
    </location>
</feature>
<proteinExistence type="predicted"/>
<comment type="caution">
    <text evidence="2">The sequence shown here is derived from an EMBL/GenBank/DDBJ whole genome shotgun (WGS) entry which is preliminary data.</text>
</comment>
<dbReference type="OrthoDB" id="3263038at2759"/>
<protein>
    <submittedName>
        <fullName evidence="2">Uncharacterized protein</fullName>
    </submittedName>
</protein>
<accession>A0A1J8QQN6</accession>
<evidence type="ECO:0000313" key="3">
    <source>
        <dbReference type="Proteomes" id="UP000183567"/>
    </source>
</evidence>
<reference evidence="2 3" key="1">
    <citation type="submission" date="2016-03" db="EMBL/GenBank/DDBJ databases">
        <title>Comparative genomics of the ectomycorrhizal sister species Rhizopogon vinicolor and Rhizopogon vesiculosus (Basidiomycota: Boletales) reveals a divergence of the mating type B locus.</title>
        <authorList>
            <person name="Mujic A.B."/>
            <person name="Kuo A."/>
            <person name="Tritt A."/>
            <person name="Lipzen A."/>
            <person name="Chen C."/>
            <person name="Johnson J."/>
            <person name="Sharma A."/>
            <person name="Barry K."/>
            <person name="Grigoriev I.V."/>
            <person name="Spatafora J.W."/>
        </authorList>
    </citation>
    <scope>NUCLEOTIDE SEQUENCE [LARGE SCALE GENOMIC DNA]</scope>
    <source>
        <strain evidence="2 3">AM-OR11-056</strain>
    </source>
</reference>